<protein>
    <submittedName>
        <fullName evidence="1">Uncharacterized protein</fullName>
    </submittedName>
</protein>
<dbReference type="EMBL" id="JAFIRA010000071">
    <property type="protein sequence ID" value="MCJ2544495.1"/>
    <property type="molecule type" value="Genomic_DNA"/>
</dbReference>
<proteinExistence type="predicted"/>
<name>A0ABT0CGE5_THEVL</name>
<comment type="caution">
    <text evidence="1">The sequence shown here is derived from an EMBL/GenBank/DDBJ whole genome shotgun (WGS) entry which is preliminary data.</text>
</comment>
<keyword evidence="2" id="KW-1185">Reference proteome</keyword>
<evidence type="ECO:0000313" key="1">
    <source>
        <dbReference type="EMBL" id="MCJ2544495.1"/>
    </source>
</evidence>
<gene>
    <name evidence="1" type="ORF">JX360_16550</name>
</gene>
<accession>A0ABT0CGE5</accession>
<reference evidence="1" key="1">
    <citation type="submission" date="2021-02" db="EMBL/GenBank/DDBJ databases">
        <title>The CRISPR/cas machinery reduction and long-range gene transfer in the hot spring cyanobacterium Synechococcus.</title>
        <authorList>
            <person name="Dvorak P."/>
            <person name="Jahodarova E."/>
            <person name="Hasler P."/>
            <person name="Poulickova A."/>
        </authorList>
    </citation>
    <scope>NUCLEOTIDE SEQUENCE</scope>
    <source>
        <strain evidence="1">Rupite</strain>
    </source>
</reference>
<organism evidence="1 2">
    <name type="scientific">Thermostichus vulcanus str. 'Rupite'</name>
    <dbReference type="NCBI Taxonomy" id="2813851"/>
    <lineage>
        <taxon>Bacteria</taxon>
        <taxon>Bacillati</taxon>
        <taxon>Cyanobacteriota</taxon>
        <taxon>Cyanophyceae</taxon>
        <taxon>Thermostichales</taxon>
        <taxon>Thermostichaceae</taxon>
        <taxon>Thermostichus</taxon>
    </lineage>
</organism>
<evidence type="ECO:0000313" key="2">
    <source>
        <dbReference type="Proteomes" id="UP000830835"/>
    </source>
</evidence>
<dbReference type="RefSeq" id="WP_244353130.1">
    <property type="nucleotide sequence ID" value="NZ_JAFIRA010000071.1"/>
</dbReference>
<dbReference type="Proteomes" id="UP000830835">
    <property type="component" value="Unassembled WGS sequence"/>
</dbReference>
<sequence length="94" mass="10433">MSIRPEIEFARLLFIGQIVEPICLDQFQVEKTEYHLDAVGSHRVGRLFSLGLSSIDNVRPVKVYQASGGSVWMAATYCLVASCLQVVCENNKDA</sequence>